<evidence type="ECO:0000313" key="11">
    <source>
        <dbReference type="Proteomes" id="UP001623661"/>
    </source>
</evidence>
<evidence type="ECO:0000256" key="2">
    <source>
        <dbReference type="ARBA" id="ARBA00022692"/>
    </source>
</evidence>
<evidence type="ECO:0000256" key="1">
    <source>
        <dbReference type="ARBA" id="ARBA00004651"/>
    </source>
</evidence>
<evidence type="ECO:0000256" key="3">
    <source>
        <dbReference type="ARBA" id="ARBA00022741"/>
    </source>
</evidence>
<keyword evidence="11" id="KW-1185">Reference proteome</keyword>
<dbReference type="PROSITE" id="PS50893">
    <property type="entry name" value="ABC_TRANSPORTER_2"/>
    <property type="match status" value="1"/>
</dbReference>
<name>A0ABW8TU23_9CLOT</name>
<feature type="transmembrane region" description="Helical" evidence="7">
    <location>
        <begin position="253"/>
        <end position="273"/>
    </location>
</feature>
<dbReference type="GO" id="GO:0005524">
    <property type="term" value="F:ATP binding"/>
    <property type="evidence" value="ECO:0007669"/>
    <property type="project" value="UniProtKB-KW"/>
</dbReference>
<dbReference type="InterPro" id="IPR011527">
    <property type="entry name" value="ABC1_TM_dom"/>
</dbReference>
<evidence type="ECO:0000259" key="9">
    <source>
        <dbReference type="PROSITE" id="PS50929"/>
    </source>
</evidence>
<dbReference type="SMART" id="SM00382">
    <property type="entry name" value="AAA"/>
    <property type="match status" value="1"/>
</dbReference>
<dbReference type="PANTHER" id="PTHR43394">
    <property type="entry name" value="ATP-DEPENDENT PERMEASE MDL1, MITOCHONDRIAL"/>
    <property type="match status" value="1"/>
</dbReference>
<dbReference type="CDD" id="cd18547">
    <property type="entry name" value="ABC_6TM_Tm288_like"/>
    <property type="match status" value="1"/>
</dbReference>
<dbReference type="Gene3D" id="3.40.50.300">
    <property type="entry name" value="P-loop containing nucleotide triphosphate hydrolases"/>
    <property type="match status" value="1"/>
</dbReference>
<keyword evidence="4 10" id="KW-0067">ATP-binding</keyword>
<feature type="transmembrane region" description="Helical" evidence="7">
    <location>
        <begin position="56"/>
        <end position="77"/>
    </location>
</feature>
<dbReference type="InterPro" id="IPR003439">
    <property type="entry name" value="ABC_transporter-like_ATP-bd"/>
</dbReference>
<dbReference type="Gene3D" id="1.20.1560.10">
    <property type="entry name" value="ABC transporter type 1, transmembrane domain"/>
    <property type="match status" value="1"/>
</dbReference>
<dbReference type="InterPro" id="IPR003593">
    <property type="entry name" value="AAA+_ATPase"/>
</dbReference>
<reference evidence="10 11" key="1">
    <citation type="submission" date="2024-11" db="EMBL/GenBank/DDBJ databases">
        <authorList>
            <person name="Heng Y.C."/>
            <person name="Lim A.C.H."/>
            <person name="Lee J.K.Y."/>
            <person name="Kittelmann S."/>
        </authorList>
    </citation>
    <scope>NUCLEOTIDE SEQUENCE [LARGE SCALE GENOMIC DNA]</scope>
    <source>
        <strain evidence="10 11">WILCCON 0202</strain>
    </source>
</reference>
<dbReference type="Proteomes" id="UP001623661">
    <property type="component" value="Unassembled WGS sequence"/>
</dbReference>
<comment type="subcellular location">
    <subcellularLocation>
        <location evidence="1">Cell membrane</location>
        <topology evidence="1">Multi-pass membrane protein</topology>
    </subcellularLocation>
</comment>
<feature type="domain" description="ABC transmembrane type-1" evidence="9">
    <location>
        <begin position="18"/>
        <end position="302"/>
    </location>
</feature>
<feature type="transmembrane region" description="Helical" evidence="7">
    <location>
        <begin position="15"/>
        <end position="36"/>
    </location>
</feature>
<evidence type="ECO:0000256" key="7">
    <source>
        <dbReference type="SAM" id="Phobius"/>
    </source>
</evidence>
<protein>
    <submittedName>
        <fullName evidence="10">ABC transporter ATP-binding protein</fullName>
    </submittedName>
</protein>
<keyword evidence="5 7" id="KW-1133">Transmembrane helix</keyword>
<evidence type="ECO:0000259" key="8">
    <source>
        <dbReference type="PROSITE" id="PS50893"/>
    </source>
</evidence>
<evidence type="ECO:0000256" key="5">
    <source>
        <dbReference type="ARBA" id="ARBA00022989"/>
    </source>
</evidence>
<organism evidence="10 11">
    <name type="scientific">Candidatus Clostridium radicumherbarum</name>
    <dbReference type="NCBI Taxonomy" id="3381662"/>
    <lineage>
        <taxon>Bacteria</taxon>
        <taxon>Bacillati</taxon>
        <taxon>Bacillota</taxon>
        <taxon>Clostridia</taxon>
        <taxon>Eubacteriales</taxon>
        <taxon>Clostridiaceae</taxon>
        <taxon>Clostridium</taxon>
    </lineage>
</organism>
<dbReference type="Pfam" id="PF00005">
    <property type="entry name" value="ABC_tran"/>
    <property type="match status" value="1"/>
</dbReference>
<keyword evidence="2 7" id="KW-0812">Transmembrane</keyword>
<keyword evidence="6 7" id="KW-0472">Membrane</keyword>
<dbReference type="Pfam" id="PF00664">
    <property type="entry name" value="ABC_membrane"/>
    <property type="match status" value="1"/>
</dbReference>
<dbReference type="InterPro" id="IPR027417">
    <property type="entry name" value="P-loop_NTPase"/>
</dbReference>
<accession>A0ABW8TU23</accession>
<evidence type="ECO:0000256" key="4">
    <source>
        <dbReference type="ARBA" id="ARBA00022840"/>
    </source>
</evidence>
<dbReference type="RefSeq" id="WP_406765366.1">
    <property type="nucleotide sequence ID" value="NZ_JBJHZY010000002.1"/>
</dbReference>
<comment type="caution">
    <text evidence="10">The sequence shown here is derived from an EMBL/GenBank/DDBJ whole genome shotgun (WGS) entry which is preliminary data.</text>
</comment>
<dbReference type="CDD" id="cd03254">
    <property type="entry name" value="ABCC_Glucan_exporter_like"/>
    <property type="match status" value="1"/>
</dbReference>
<dbReference type="PANTHER" id="PTHR43394:SF1">
    <property type="entry name" value="ATP-BINDING CASSETTE SUB-FAMILY B MEMBER 10, MITOCHONDRIAL"/>
    <property type="match status" value="1"/>
</dbReference>
<dbReference type="PROSITE" id="PS00211">
    <property type="entry name" value="ABC_TRANSPORTER_1"/>
    <property type="match status" value="1"/>
</dbReference>
<dbReference type="EMBL" id="JBJHZY010000002">
    <property type="protein sequence ID" value="MFL0268741.1"/>
    <property type="molecule type" value="Genomic_DNA"/>
</dbReference>
<feature type="transmembrane region" description="Helical" evidence="7">
    <location>
        <begin position="131"/>
        <end position="152"/>
    </location>
</feature>
<evidence type="ECO:0000256" key="6">
    <source>
        <dbReference type="ARBA" id="ARBA00023136"/>
    </source>
</evidence>
<dbReference type="SUPFAM" id="SSF90123">
    <property type="entry name" value="ABC transporter transmembrane region"/>
    <property type="match status" value="1"/>
</dbReference>
<proteinExistence type="predicted"/>
<feature type="domain" description="ABC transporter" evidence="8">
    <location>
        <begin position="336"/>
        <end position="570"/>
    </location>
</feature>
<sequence>MTLKRILKYLNNYKIYLFGALTSAILSVTASLIGPLLIGRAIDYMAGFGSVDFKDILKILIILGLTYVCGSLFLWLLTYFTNCISYKTVNAMRHELMEKINSLPLKFYDTNAHGDTISRFTNDIDLISDGLLQGISALLAGIVTILGAVGFMLYISPIMALVVLLSAPASFLMARFITKRSQQMFKTQAKSLGKLNGYVEEIIGGQKIVKAFNYEEQSFNEFKEINDELYASGVKSQFYSSLANPTTRLANNFTYAIIGVIGSLLAILGKITVGDITSFLIYSNLFAKPFNEITGVFTQIQGAIASAQRIFYILDMPSEKSDDKASQKLKHSEGNISFNNVNFSYTTEVPLIANFNLKVKPGSRIAIVGHTGAGKTTLVNLLMRFYEINSGTITIDGIDIKDITRSNLRRNFGMVLQDTWLFAGSIRDNIAYGRPNTSEEEIIAAAKAADAHGFIRRLPNGYNTMITDAGENLSQGQKQLLTIARVMLVNPPMLILDEATSNIDTRTELHIQKAFMKMIEGRTSFVIAHRLSTIKEADLILVMDKGNIVESGTHQELLDNGGYYKKLYYSQFAPV</sequence>
<keyword evidence="3" id="KW-0547">Nucleotide-binding</keyword>
<dbReference type="InterPro" id="IPR036640">
    <property type="entry name" value="ABC1_TM_sf"/>
</dbReference>
<dbReference type="PROSITE" id="PS50929">
    <property type="entry name" value="ABC_TM1F"/>
    <property type="match status" value="1"/>
</dbReference>
<dbReference type="InterPro" id="IPR039421">
    <property type="entry name" value="Type_1_exporter"/>
</dbReference>
<evidence type="ECO:0000313" key="10">
    <source>
        <dbReference type="EMBL" id="MFL0268741.1"/>
    </source>
</evidence>
<dbReference type="InterPro" id="IPR017871">
    <property type="entry name" value="ABC_transporter-like_CS"/>
</dbReference>
<gene>
    <name evidence="10" type="ORF">ACJDUH_11625</name>
</gene>
<feature type="transmembrane region" description="Helical" evidence="7">
    <location>
        <begin position="158"/>
        <end position="177"/>
    </location>
</feature>
<dbReference type="SUPFAM" id="SSF52540">
    <property type="entry name" value="P-loop containing nucleoside triphosphate hydrolases"/>
    <property type="match status" value="1"/>
</dbReference>